<feature type="domain" description="AD" evidence="1">
    <location>
        <begin position="80"/>
        <end position="180"/>
    </location>
</feature>
<dbReference type="InterPro" id="IPR048478">
    <property type="entry name" value="LSM12_LSM"/>
</dbReference>
<dbReference type="Pfam" id="PF21166">
    <property type="entry name" value="LSM12_LSM"/>
    <property type="match status" value="1"/>
</dbReference>
<gene>
    <name evidence="2" type="ORF">FJAP1339_LOCUS12084</name>
</gene>
<name>A0A7S2V676_9STRA</name>
<dbReference type="InterPro" id="IPR019181">
    <property type="entry name" value="LSM12_ABD"/>
</dbReference>
<accession>A0A7S2V676</accession>
<dbReference type="InterPro" id="IPR047574">
    <property type="entry name" value="AD"/>
</dbReference>
<dbReference type="PANTHER" id="PTHR13542">
    <property type="entry name" value="LSM12 HOMOLOG"/>
    <property type="match status" value="1"/>
</dbReference>
<dbReference type="PROSITE" id="PS52001">
    <property type="entry name" value="AD"/>
    <property type="match status" value="1"/>
</dbReference>
<evidence type="ECO:0000259" key="1">
    <source>
        <dbReference type="PROSITE" id="PS52001"/>
    </source>
</evidence>
<dbReference type="EMBL" id="HBHR01023539">
    <property type="protein sequence ID" value="CAD9874949.1"/>
    <property type="molecule type" value="Transcribed_RNA"/>
</dbReference>
<evidence type="ECO:0000313" key="2">
    <source>
        <dbReference type="EMBL" id="CAD9874949.1"/>
    </source>
</evidence>
<proteinExistence type="predicted"/>
<organism evidence="2">
    <name type="scientific">Fibrocapsa japonica</name>
    <dbReference type="NCBI Taxonomy" id="94617"/>
    <lineage>
        <taxon>Eukaryota</taxon>
        <taxon>Sar</taxon>
        <taxon>Stramenopiles</taxon>
        <taxon>Ochrophyta</taxon>
        <taxon>Raphidophyceae</taxon>
        <taxon>Chattonellales</taxon>
        <taxon>Chattonellaceae</taxon>
        <taxon>Fibrocapsa</taxon>
    </lineage>
</organism>
<dbReference type="Gene3D" id="2.30.30.100">
    <property type="match status" value="1"/>
</dbReference>
<reference evidence="2" key="1">
    <citation type="submission" date="2021-01" db="EMBL/GenBank/DDBJ databases">
        <authorList>
            <person name="Corre E."/>
            <person name="Pelletier E."/>
            <person name="Niang G."/>
            <person name="Scheremetjew M."/>
            <person name="Finn R."/>
            <person name="Kale V."/>
            <person name="Holt S."/>
            <person name="Cochrane G."/>
            <person name="Meng A."/>
            <person name="Brown T."/>
            <person name="Cohen L."/>
        </authorList>
    </citation>
    <scope>NUCLEOTIDE SEQUENCE</scope>
    <source>
        <strain evidence="2">CCMP1661</strain>
    </source>
</reference>
<dbReference type="SMART" id="SM00995">
    <property type="entry name" value="AD"/>
    <property type="match status" value="1"/>
</dbReference>
<dbReference type="Pfam" id="PF09793">
    <property type="entry name" value="AD"/>
    <property type="match status" value="1"/>
</dbReference>
<dbReference type="InterPro" id="IPR039683">
    <property type="entry name" value="Lsm12-like"/>
</dbReference>
<sequence length="192" mass="21267">METFMVGSMVQITTVFGETVEGELYTMDPVSGMIMIRQDLKHTLTSHEIRMFTVKGIEKMELMGVPRAAPDVIFAEDNLQKISPDVAANVETETLLRVEAELMTANPHASAEGQMIYDALSKTLPCSWGQRGQIEILDQVVIAPPYTAQSCRITHPEADPGGLALARVVKVLEGERRKMAKQHRQSSKRNNA</sequence>
<protein>
    <recommendedName>
        <fullName evidence="1">AD domain-containing protein</fullName>
    </recommendedName>
</protein>
<dbReference type="AlphaFoldDB" id="A0A7S2V676"/>